<protein>
    <submittedName>
        <fullName evidence="7">Putative amino acid transporter</fullName>
    </submittedName>
</protein>
<dbReference type="Pfam" id="PF13520">
    <property type="entry name" value="AA_permease_2"/>
    <property type="match status" value="1"/>
</dbReference>
<keyword evidence="3 6" id="KW-0812">Transmembrane</keyword>
<keyword evidence="4 6" id="KW-1133">Transmembrane helix</keyword>
<sequence length="545" mass="59240">MSSEENNLPTKVEKEPELGGLDEEIITAVEGGIEVNAAGHRDQLKRQYNLLALAGIALTVDNAWAALGSSISVSILNGGPAGLIYGLIVAVFYYSFIGLSLAELASSVPTAGGVYHWATIAAGPNWGRTVGFFTGWINFYGWMFDLAALIQITANIIVQMYATYHQDTYVPEAWHVYVTYVLVLWLCTFLIIFANRLVPYTQHAGMFFVIVGGIITIIVIAAMPKQHASNYFVWSSFDENNLTGWQGGVAFLLGVLNGAFTIGTPDAITHMAEELPYPRKDLPKAIGLQIGLGGLYAFIFAIAIGYAITDLEVLQDGINTYPLATIYQQATGSTGATFGLLFIIFLSTICCCVGTVLTNSRIYWALARDHAVPFSPIFSKVNESLSCPVYATLFVSVLATGLGAIPLGSSTAFLDLTGSFIVLTTVSYAIPFAANLITGRKYFPAGPFHLGRFGVVVNMVAVLFIAMFDILYCFPYALPTTAESMNYNSAIVVGVCVISGFWWLFDGKQYPGPKVMHIYIHENIAPLNQTRLREKSHSTEEKLTS</sequence>
<evidence type="ECO:0000256" key="2">
    <source>
        <dbReference type="ARBA" id="ARBA00022448"/>
    </source>
</evidence>
<comment type="caution">
    <text evidence="7">The sequence shown here is derived from an EMBL/GenBank/DDBJ whole genome shotgun (WGS) entry which is preliminary data.</text>
</comment>
<reference evidence="7 8" key="1">
    <citation type="submission" date="2016-07" db="EMBL/GenBank/DDBJ databases">
        <title>Pervasive Adenine N6-methylation of Active Genes in Fungi.</title>
        <authorList>
            <consortium name="DOE Joint Genome Institute"/>
            <person name="Mondo S.J."/>
            <person name="Dannebaum R.O."/>
            <person name="Kuo R.C."/>
            <person name="Labutti K."/>
            <person name="Haridas S."/>
            <person name="Kuo A."/>
            <person name="Salamov A."/>
            <person name="Ahrendt S.R."/>
            <person name="Lipzen A."/>
            <person name="Sullivan W."/>
            <person name="Andreopoulos W.B."/>
            <person name="Clum A."/>
            <person name="Lindquist E."/>
            <person name="Daum C."/>
            <person name="Ramamoorthy G.K."/>
            <person name="Gryganskyi A."/>
            <person name="Culley D."/>
            <person name="Magnuson J.K."/>
            <person name="James T.Y."/>
            <person name="O'Malley M.A."/>
            <person name="Stajich J.E."/>
            <person name="Spatafora J.W."/>
            <person name="Visel A."/>
            <person name="Grigoriev I.V."/>
        </authorList>
    </citation>
    <scope>NUCLEOTIDE SEQUENCE [LARGE SCALE GENOMIC DNA]</scope>
    <source>
        <strain evidence="7 8">CBS 129021</strain>
    </source>
</reference>
<dbReference type="GO" id="GO:0022857">
    <property type="term" value="F:transmembrane transporter activity"/>
    <property type="evidence" value="ECO:0007669"/>
    <property type="project" value="InterPro"/>
</dbReference>
<dbReference type="EMBL" id="MCFJ01000003">
    <property type="protein sequence ID" value="ORY68648.1"/>
    <property type="molecule type" value="Genomic_DNA"/>
</dbReference>
<dbReference type="PANTHER" id="PTHR45649">
    <property type="entry name" value="AMINO-ACID PERMEASE BAT1"/>
    <property type="match status" value="1"/>
</dbReference>
<accession>A0A1Y2EAN5</accession>
<dbReference type="GeneID" id="63778023"/>
<feature type="transmembrane region" description="Helical" evidence="6">
    <location>
        <begin position="244"/>
        <end position="264"/>
    </location>
</feature>
<evidence type="ECO:0000256" key="5">
    <source>
        <dbReference type="ARBA" id="ARBA00023136"/>
    </source>
</evidence>
<dbReference type="GO" id="GO:0016020">
    <property type="term" value="C:membrane"/>
    <property type="evidence" value="ECO:0007669"/>
    <property type="project" value="UniProtKB-SubCell"/>
</dbReference>
<comment type="subcellular location">
    <subcellularLocation>
        <location evidence="1">Membrane</location>
        <topology evidence="1">Multi-pass membrane protein</topology>
    </subcellularLocation>
</comment>
<evidence type="ECO:0000256" key="4">
    <source>
        <dbReference type="ARBA" id="ARBA00022989"/>
    </source>
</evidence>
<evidence type="ECO:0000256" key="1">
    <source>
        <dbReference type="ARBA" id="ARBA00004141"/>
    </source>
</evidence>
<organism evidence="7 8">
    <name type="scientific">Pseudomassariella vexata</name>
    <dbReference type="NCBI Taxonomy" id="1141098"/>
    <lineage>
        <taxon>Eukaryota</taxon>
        <taxon>Fungi</taxon>
        <taxon>Dikarya</taxon>
        <taxon>Ascomycota</taxon>
        <taxon>Pezizomycotina</taxon>
        <taxon>Sordariomycetes</taxon>
        <taxon>Xylariomycetidae</taxon>
        <taxon>Amphisphaeriales</taxon>
        <taxon>Pseudomassariaceae</taxon>
        <taxon>Pseudomassariella</taxon>
    </lineage>
</organism>
<gene>
    <name evidence="7" type="ORF">BCR38DRAFT_455562</name>
</gene>
<dbReference type="Gene3D" id="1.20.1740.10">
    <property type="entry name" value="Amino acid/polyamine transporter I"/>
    <property type="match status" value="1"/>
</dbReference>
<dbReference type="Proteomes" id="UP000193689">
    <property type="component" value="Unassembled WGS sequence"/>
</dbReference>
<feature type="transmembrane region" description="Helical" evidence="6">
    <location>
        <begin position="142"/>
        <end position="162"/>
    </location>
</feature>
<keyword evidence="5 6" id="KW-0472">Membrane</keyword>
<evidence type="ECO:0000313" key="7">
    <source>
        <dbReference type="EMBL" id="ORY68648.1"/>
    </source>
</evidence>
<dbReference type="InterPro" id="IPR002293">
    <property type="entry name" value="AA/rel_permease1"/>
</dbReference>
<feature type="transmembrane region" description="Helical" evidence="6">
    <location>
        <begin position="450"/>
        <end position="478"/>
    </location>
</feature>
<feature type="transmembrane region" description="Helical" evidence="6">
    <location>
        <begin position="285"/>
        <end position="308"/>
    </location>
</feature>
<keyword evidence="2" id="KW-0813">Transport</keyword>
<feature type="transmembrane region" description="Helical" evidence="6">
    <location>
        <begin position="338"/>
        <end position="358"/>
    </location>
</feature>
<feature type="transmembrane region" description="Helical" evidence="6">
    <location>
        <begin position="50"/>
        <end position="76"/>
    </location>
</feature>
<feature type="transmembrane region" description="Helical" evidence="6">
    <location>
        <begin position="82"/>
        <end position="102"/>
    </location>
</feature>
<dbReference type="RefSeq" id="XP_040718935.1">
    <property type="nucleotide sequence ID" value="XM_040861811.1"/>
</dbReference>
<evidence type="ECO:0000256" key="6">
    <source>
        <dbReference type="SAM" id="Phobius"/>
    </source>
</evidence>
<proteinExistence type="predicted"/>
<feature type="transmembrane region" description="Helical" evidence="6">
    <location>
        <begin position="420"/>
        <end position="438"/>
    </location>
</feature>
<evidence type="ECO:0000256" key="3">
    <source>
        <dbReference type="ARBA" id="ARBA00022692"/>
    </source>
</evidence>
<feature type="transmembrane region" description="Helical" evidence="6">
    <location>
        <begin position="174"/>
        <end position="194"/>
    </location>
</feature>
<dbReference type="AlphaFoldDB" id="A0A1Y2EAN5"/>
<keyword evidence="8" id="KW-1185">Reference proteome</keyword>
<dbReference type="PANTHER" id="PTHR45649:SF27">
    <property type="entry name" value="CHOLINE TRANSPORTER (EUROFUNG)"/>
    <property type="match status" value="1"/>
</dbReference>
<evidence type="ECO:0000313" key="8">
    <source>
        <dbReference type="Proteomes" id="UP000193689"/>
    </source>
</evidence>
<feature type="transmembrane region" description="Helical" evidence="6">
    <location>
        <begin position="206"/>
        <end position="224"/>
    </location>
</feature>
<dbReference type="OrthoDB" id="3900342at2759"/>
<feature type="transmembrane region" description="Helical" evidence="6">
    <location>
        <begin position="389"/>
        <end position="408"/>
    </location>
</feature>
<name>A0A1Y2EAN5_9PEZI</name>
<dbReference type="InParanoid" id="A0A1Y2EAN5"/>
<feature type="transmembrane region" description="Helical" evidence="6">
    <location>
        <begin position="484"/>
        <end position="505"/>
    </location>
</feature>
<dbReference type="PIRSF" id="PIRSF006060">
    <property type="entry name" value="AA_transporter"/>
    <property type="match status" value="1"/>
</dbReference>